<evidence type="ECO:0000313" key="2">
    <source>
        <dbReference type="EMBL" id="QII47101.1"/>
    </source>
</evidence>
<dbReference type="AlphaFoldDB" id="A0A6G7J887"/>
<keyword evidence="3" id="KW-1185">Reference proteome</keyword>
<dbReference type="InterPro" id="IPR014710">
    <property type="entry name" value="RmlC-like_jellyroll"/>
</dbReference>
<reference evidence="2 3" key="1">
    <citation type="submission" date="2020-02" db="EMBL/GenBank/DDBJ databases">
        <title>Complete genome of Muricauda sp. 501str8.</title>
        <authorList>
            <person name="Dong B."/>
            <person name="Zhu S."/>
            <person name="Yang J."/>
            <person name="Chen J."/>
        </authorList>
    </citation>
    <scope>NUCLEOTIDE SEQUENCE [LARGE SCALE GENOMIC DNA]</scope>
    <source>
        <strain evidence="2 3">501str8</strain>
    </source>
</reference>
<feature type="domain" description="Cyclic nucleotide-binding" evidence="1">
    <location>
        <begin position="34"/>
        <end position="117"/>
    </location>
</feature>
<gene>
    <name evidence="2" type="ORF">GVT53_06935</name>
</gene>
<organism evidence="2 3">
    <name type="scientific">Flagellimonas oceani</name>
    <dbReference type="NCBI Taxonomy" id="2698672"/>
    <lineage>
        <taxon>Bacteria</taxon>
        <taxon>Pseudomonadati</taxon>
        <taxon>Bacteroidota</taxon>
        <taxon>Flavobacteriia</taxon>
        <taxon>Flavobacteriales</taxon>
        <taxon>Flavobacteriaceae</taxon>
        <taxon>Flagellimonas</taxon>
    </lineage>
</organism>
<dbReference type="Pfam" id="PF00027">
    <property type="entry name" value="cNMP_binding"/>
    <property type="match status" value="1"/>
</dbReference>
<evidence type="ECO:0000313" key="3">
    <source>
        <dbReference type="Proteomes" id="UP000502928"/>
    </source>
</evidence>
<dbReference type="SUPFAM" id="SSF51206">
    <property type="entry name" value="cAMP-binding domain-like"/>
    <property type="match status" value="1"/>
</dbReference>
<dbReference type="InterPro" id="IPR018490">
    <property type="entry name" value="cNMP-bd_dom_sf"/>
</dbReference>
<dbReference type="InterPro" id="IPR000595">
    <property type="entry name" value="cNMP-bd_dom"/>
</dbReference>
<dbReference type="Gene3D" id="2.60.120.10">
    <property type="entry name" value="Jelly Rolls"/>
    <property type="match status" value="1"/>
</dbReference>
<evidence type="ECO:0000259" key="1">
    <source>
        <dbReference type="Pfam" id="PF00027"/>
    </source>
</evidence>
<accession>A0A6G7J887</accession>
<dbReference type="EMBL" id="CP049616">
    <property type="protein sequence ID" value="QII47101.1"/>
    <property type="molecule type" value="Genomic_DNA"/>
</dbReference>
<dbReference type="Proteomes" id="UP000502928">
    <property type="component" value="Chromosome"/>
</dbReference>
<proteinExistence type="predicted"/>
<dbReference type="KEGG" id="mut:GVT53_06935"/>
<protein>
    <submittedName>
        <fullName evidence="2">Crp/Fnr family transcriptional regulator</fullName>
    </submittedName>
</protein>
<name>A0A6G7J887_9FLAO</name>
<sequence>MEESHQKYLEAFLQLFSLLSPDELNLFSSQLSIKEYAKKDFFFESGETQKKMGFVCKGLLRRYYINEKGKGITTGFVKENEYATDYPAFIRQRPSKYYMECLEPCTIIEIDYDHIQEGYTNFKSNERYGRLIAEKVLTIQTDRVESFLFDTAEERYLNFVRDNPGLVNRISLTHLSSFLGIERQSLSRIRSKIAKN</sequence>
<dbReference type="CDD" id="cd00038">
    <property type="entry name" value="CAP_ED"/>
    <property type="match status" value="1"/>
</dbReference>